<protein>
    <submittedName>
        <fullName evidence="1">Holliday junction resolvase RusA (Prophage-encoded endonuclease)</fullName>
    </submittedName>
</protein>
<dbReference type="GO" id="GO:0000287">
    <property type="term" value="F:magnesium ion binding"/>
    <property type="evidence" value="ECO:0007669"/>
    <property type="project" value="InterPro"/>
</dbReference>
<dbReference type="InterPro" id="IPR008822">
    <property type="entry name" value="Endonuclease_RusA-like"/>
</dbReference>
<dbReference type="InterPro" id="IPR036614">
    <property type="entry name" value="RusA-like_sf"/>
</dbReference>
<keyword evidence="1" id="KW-0255">Endonuclease</keyword>
<sequence>MKHISITILGEPKPKQSARFAVRNGKIHKYQSETVTNHERNLAYDAKSQLPPNFKPFTGPVRVDATFVFPPLKSFSKTKIRKIENGEVFFKDTKPDLQDNLFKLTADSLEGIVYLNDSQISEVHSRKIYGTVPRIELKFTELINS</sequence>
<dbReference type="Gene3D" id="3.30.1330.70">
    <property type="entry name" value="Holliday junction resolvase RusA"/>
    <property type="match status" value="1"/>
</dbReference>
<gene>
    <name evidence="1" type="ORF">SAMN05443429_11245</name>
</gene>
<dbReference type="GO" id="GO:0004519">
    <property type="term" value="F:endonuclease activity"/>
    <property type="evidence" value="ECO:0007669"/>
    <property type="project" value="UniProtKB-KW"/>
</dbReference>
<dbReference type="EMBL" id="FQYI01000012">
    <property type="protein sequence ID" value="SHJ20937.1"/>
    <property type="molecule type" value="Genomic_DNA"/>
</dbReference>
<keyword evidence="2" id="KW-1185">Reference proteome</keyword>
<dbReference type="AlphaFoldDB" id="A0A1M6HFG3"/>
<keyword evidence="1" id="KW-0540">Nuclease</keyword>
<dbReference type="STRING" id="1118202.SAMN05443429_11245"/>
<dbReference type="OrthoDB" id="1261492at2"/>
<organism evidence="1 2">
    <name type="scientific">Cruoricaptor ignavus</name>
    <dbReference type="NCBI Taxonomy" id="1118202"/>
    <lineage>
        <taxon>Bacteria</taxon>
        <taxon>Pseudomonadati</taxon>
        <taxon>Bacteroidota</taxon>
        <taxon>Flavobacteriia</taxon>
        <taxon>Flavobacteriales</taxon>
        <taxon>Weeksellaceae</taxon>
        <taxon>Cruoricaptor</taxon>
    </lineage>
</organism>
<keyword evidence="1" id="KW-0378">Hydrolase</keyword>
<dbReference type="Proteomes" id="UP000184335">
    <property type="component" value="Unassembled WGS sequence"/>
</dbReference>
<dbReference type="Pfam" id="PF05866">
    <property type="entry name" value="RusA"/>
    <property type="match status" value="1"/>
</dbReference>
<name>A0A1M6HFG3_9FLAO</name>
<dbReference type="GO" id="GO:0006281">
    <property type="term" value="P:DNA repair"/>
    <property type="evidence" value="ECO:0007669"/>
    <property type="project" value="InterPro"/>
</dbReference>
<dbReference type="GO" id="GO:0006310">
    <property type="term" value="P:DNA recombination"/>
    <property type="evidence" value="ECO:0007669"/>
    <property type="project" value="InterPro"/>
</dbReference>
<dbReference type="SUPFAM" id="SSF103084">
    <property type="entry name" value="Holliday junction resolvase RusA"/>
    <property type="match status" value="1"/>
</dbReference>
<dbReference type="RefSeq" id="WP_073180879.1">
    <property type="nucleotide sequence ID" value="NZ_FQYI01000012.1"/>
</dbReference>
<reference evidence="1 2" key="1">
    <citation type="submission" date="2016-11" db="EMBL/GenBank/DDBJ databases">
        <authorList>
            <person name="Jaros S."/>
            <person name="Januszkiewicz K."/>
            <person name="Wedrychowicz H."/>
        </authorList>
    </citation>
    <scope>NUCLEOTIDE SEQUENCE [LARGE SCALE GENOMIC DNA]</scope>
    <source>
        <strain evidence="1 2">DSM 25479</strain>
    </source>
</reference>
<accession>A0A1M6HFG3</accession>
<proteinExistence type="predicted"/>
<evidence type="ECO:0000313" key="1">
    <source>
        <dbReference type="EMBL" id="SHJ20937.1"/>
    </source>
</evidence>
<evidence type="ECO:0000313" key="2">
    <source>
        <dbReference type="Proteomes" id="UP000184335"/>
    </source>
</evidence>